<evidence type="ECO:0000313" key="2">
    <source>
        <dbReference type="Proteomes" id="UP000015106"/>
    </source>
</evidence>
<evidence type="ECO:0000313" key="1">
    <source>
        <dbReference type="EnsemblPlants" id="TuG1812S0001387300.01.T01.s_cds7658"/>
    </source>
</evidence>
<organism evidence="1 2">
    <name type="scientific">Triticum urartu</name>
    <name type="common">Red wild einkorn</name>
    <name type="synonym">Crithodium urartu</name>
    <dbReference type="NCBI Taxonomy" id="4572"/>
    <lineage>
        <taxon>Eukaryota</taxon>
        <taxon>Viridiplantae</taxon>
        <taxon>Streptophyta</taxon>
        <taxon>Embryophyta</taxon>
        <taxon>Tracheophyta</taxon>
        <taxon>Spermatophyta</taxon>
        <taxon>Magnoliopsida</taxon>
        <taxon>Liliopsida</taxon>
        <taxon>Poales</taxon>
        <taxon>Poaceae</taxon>
        <taxon>BOP clade</taxon>
        <taxon>Pooideae</taxon>
        <taxon>Triticodae</taxon>
        <taxon>Triticeae</taxon>
        <taxon>Triticinae</taxon>
        <taxon>Triticum</taxon>
    </lineage>
</organism>
<reference evidence="1" key="2">
    <citation type="submission" date="2022-06" db="UniProtKB">
        <authorList>
            <consortium name="EnsemblPlants"/>
        </authorList>
    </citation>
    <scope>IDENTIFICATION</scope>
</reference>
<dbReference type="Gramene" id="TuG1812S0001387300.01.T01">
    <property type="protein sequence ID" value="TuG1812S0001387300.01.T01.s_cds7658"/>
    <property type="gene ID" value="TuG1812S0001387300.01"/>
</dbReference>
<dbReference type="Proteomes" id="UP000015106">
    <property type="component" value="Unassembled WGS sequence"/>
</dbReference>
<dbReference type="EnsemblPlants" id="TuG1812S0001387300.01.T01">
    <property type="protein sequence ID" value="TuG1812S0001387300.01.T01.s_cds7658"/>
    <property type="gene ID" value="TuG1812S0001387300.01"/>
</dbReference>
<accession>A0A8R7VFI3</accession>
<name>A0A8R7VFI3_TRIUA</name>
<proteinExistence type="predicted"/>
<sequence length="150" mass="17280">MNFSNLVGRCFAPSPTGTEWGTQALQCLPSDPLTWKSYSKLFWLTVRTPLHPGSRPLPRKLWSVKSGIRIPLQCLEWQRKLNRILLLLIGRDDLKSCGQFGQGHYKRAMLYDFALFTRVSDLHLPIYGFTCEVELSLKLLRSVIHLRLPL</sequence>
<keyword evidence="2" id="KW-1185">Reference proteome</keyword>
<dbReference type="AlphaFoldDB" id="A0A8R7VFI3"/>
<reference evidence="2" key="1">
    <citation type="journal article" date="2013" name="Nature">
        <title>Draft genome of the wheat A-genome progenitor Triticum urartu.</title>
        <authorList>
            <person name="Ling H.Q."/>
            <person name="Zhao S."/>
            <person name="Liu D."/>
            <person name="Wang J."/>
            <person name="Sun H."/>
            <person name="Zhang C."/>
            <person name="Fan H."/>
            <person name="Li D."/>
            <person name="Dong L."/>
            <person name="Tao Y."/>
            <person name="Gao C."/>
            <person name="Wu H."/>
            <person name="Li Y."/>
            <person name="Cui Y."/>
            <person name="Guo X."/>
            <person name="Zheng S."/>
            <person name="Wang B."/>
            <person name="Yu K."/>
            <person name="Liang Q."/>
            <person name="Yang W."/>
            <person name="Lou X."/>
            <person name="Chen J."/>
            <person name="Feng M."/>
            <person name="Jian J."/>
            <person name="Zhang X."/>
            <person name="Luo G."/>
            <person name="Jiang Y."/>
            <person name="Liu J."/>
            <person name="Wang Z."/>
            <person name="Sha Y."/>
            <person name="Zhang B."/>
            <person name="Wu H."/>
            <person name="Tang D."/>
            <person name="Shen Q."/>
            <person name="Xue P."/>
            <person name="Zou S."/>
            <person name="Wang X."/>
            <person name="Liu X."/>
            <person name="Wang F."/>
            <person name="Yang Y."/>
            <person name="An X."/>
            <person name="Dong Z."/>
            <person name="Zhang K."/>
            <person name="Zhang X."/>
            <person name="Luo M.C."/>
            <person name="Dvorak J."/>
            <person name="Tong Y."/>
            <person name="Wang J."/>
            <person name="Yang H."/>
            <person name="Li Z."/>
            <person name="Wang D."/>
            <person name="Zhang A."/>
            <person name="Wang J."/>
        </authorList>
    </citation>
    <scope>NUCLEOTIDE SEQUENCE</scope>
    <source>
        <strain evidence="2">cv. G1812</strain>
    </source>
</reference>
<protein>
    <submittedName>
        <fullName evidence="1">Uncharacterized protein</fullName>
    </submittedName>
</protein>